<evidence type="ECO:0000313" key="1">
    <source>
        <dbReference type="EMBL" id="OAG00217.1"/>
    </source>
</evidence>
<evidence type="ECO:0000313" key="2">
    <source>
        <dbReference type="Proteomes" id="UP000077069"/>
    </source>
</evidence>
<dbReference type="InParanoid" id="A0A177C0I2"/>
<protein>
    <submittedName>
        <fullName evidence="1">Uncharacterized protein</fullName>
    </submittedName>
</protein>
<name>A0A177C0I2_9PLEO</name>
<keyword evidence="2" id="KW-1185">Reference proteome</keyword>
<sequence>MWSGWSPEPKGPISNWTMGEVVQAKALSVWLPRYVGCPSRLLVSSMQSDIAQPLCGHTRPWYVVHCRRGRQQYLVYMTPKHVHTSNSQALDSSSSPAALSLRIVSSSFPHSKQSSKHSAAQPKDNLGAINTLPMALTHRPTTVHTSQCNCRIRTQSLSPNSSPYRIRSPACTPLYRKCTSAAHKRDITCAVAELLCTAQPHLPCLSNQNAIFCRPSRQAQP</sequence>
<accession>A0A177C0I2</accession>
<dbReference type="GeneID" id="28769413"/>
<organism evidence="1 2">
    <name type="scientific">Paraphaeosphaeria sporulosa</name>
    <dbReference type="NCBI Taxonomy" id="1460663"/>
    <lineage>
        <taxon>Eukaryota</taxon>
        <taxon>Fungi</taxon>
        <taxon>Dikarya</taxon>
        <taxon>Ascomycota</taxon>
        <taxon>Pezizomycotina</taxon>
        <taxon>Dothideomycetes</taxon>
        <taxon>Pleosporomycetidae</taxon>
        <taxon>Pleosporales</taxon>
        <taxon>Massarineae</taxon>
        <taxon>Didymosphaeriaceae</taxon>
        <taxon>Paraphaeosphaeria</taxon>
    </lineage>
</organism>
<gene>
    <name evidence="1" type="ORF">CC84DRAFT_363638</name>
</gene>
<dbReference type="AlphaFoldDB" id="A0A177C0I2"/>
<dbReference type="RefSeq" id="XP_018030582.1">
    <property type="nucleotide sequence ID" value="XM_018185927.1"/>
</dbReference>
<proteinExistence type="predicted"/>
<dbReference type="Proteomes" id="UP000077069">
    <property type="component" value="Unassembled WGS sequence"/>
</dbReference>
<dbReference type="EMBL" id="KV441560">
    <property type="protein sequence ID" value="OAG00217.1"/>
    <property type="molecule type" value="Genomic_DNA"/>
</dbReference>
<reference evidence="1 2" key="1">
    <citation type="submission" date="2016-05" db="EMBL/GenBank/DDBJ databases">
        <title>Comparative analysis of secretome profiles of manganese(II)-oxidizing ascomycete fungi.</title>
        <authorList>
            <consortium name="DOE Joint Genome Institute"/>
            <person name="Zeiner C.A."/>
            <person name="Purvine S.O."/>
            <person name="Zink E.M."/>
            <person name="Wu S."/>
            <person name="Pasa-Tolic L."/>
            <person name="Chaput D.L."/>
            <person name="Haridas S."/>
            <person name="Grigoriev I.V."/>
            <person name="Santelli C.M."/>
            <person name="Hansel C.M."/>
        </authorList>
    </citation>
    <scope>NUCLEOTIDE SEQUENCE [LARGE SCALE GENOMIC DNA]</scope>
    <source>
        <strain evidence="1 2">AP3s5-JAC2a</strain>
    </source>
</reference>